<protein>
    <submittedName>
        <fullName evidence="2">Protein polybromo-1-like</fullName>
    </submittedName>
</protein>
<comment type="caution">
    <text evidence="2">The sequence shown here is derived from an EMBL/GenBank/DDBJ whole genome shotgun (WGS) entry which is preliminary data.</text>
</comment>
<keyword evidence="3" id="KW-1185">Reference proteome</keyword>
<reference evidence="2 3" key="1">
    <citation type="journal article" date="2018" name="Front. Plant Sci.">
        <title>Red Clover (Trifolium pratense) and Zigzag Clover (T. medium) - A Picture of Genomic Similarities and Differences.</title>
        <authorList>
            <person name="Dluhosova J."/>
            <person name="Istvanek J."/>
            <person name="Nedelnik J."/>
            <person name="Repkova J."/>
        </authorList>
    </citation>
    <scope>NUCLEOTIDE SEQUENCE [LARGE SCALE GENOMIC DNA]</scope>
    <source>
        <strain evidence="3">cv. 10/8</strain>
        <tissue evidence="2">Leaf</tissue>
    </source>
</reference>
<dbReference type="Proteomes" id="UP000265520">
    <property type="component" value="Unassembled WGS sequence"/>
</dbReference>
<organism evidence="2 3">
    <name type="scientific">Trifolium medium</name>
    <dbReference type="NCBI Taxonomy" id="97028"/>
    <lineage>
        <taxon>Eukaryota</taxon>
        <taxon>Viridiplantae</taxon>
        <taxon>Streptophyta</taxon>
        <taxon>Embryophyta</taxon>
        <taxon>Tracheophyta</taxon>
        <taxon>Spermatophyta</taxon>
        <taxon>Magnoliopsida</taxon>
        <taxon>eudicotyledons</taxon>
        <taxon>Gunneridae</taxon>
        <taxon>Pentapetalae</taxon>
        <taxon>rosids</taxon>
        <taxon>fabids</taxon>
        <taxon>Fabales</taxon>
        <taxon>Fabaceae</taxon>
        <taxon>Papilionoideae</taxon>
        <taxon>50 kb inversion clade</taxon>
        <taxon>NPAAA clade</taxon>
        <taxon>Hologalegina</taxon>
        <taxon>IRL clade</taxon>
        <taxon>Trifolieae</taxon>
        <taxon>Trifolium</taxon>
    </lineage>
</organism>
<evidence type="ECO:0000259" key="1">
    <source>
        <dbReference type="PROSITE" id="PS51038"/>
    </source>
</evidence>
<accession>A0A392N1E6</accession>
<evidence type="ECO:0000313" key="2">
    <source>
        <dbReference type="EMBL" id="MCH92314.1"/>
    </source>
</evidence>
<proteinExistence type="predicted"/>
<dbReference type="EMBL" id="LXQA010022418">
    <property type="protein sequence ID" value="MCH92314.1"/>
    <property type="molecule type" value="Genomic_DNA"/>
</dbReference>
<gene>
    <name evidence="2" type="ORF">A2U01_0013251</name>
</gene>
<name>A0A392N1E6_9FABA</name>
<evidence type="ECO:0000313" key="3">
    <source>
        <dbReference type="Proteomes" id="UP000265520"/>
    </source>
</evidence>
<feature type="domain" description="BAH" evidence="1">
    <location>
        <begin position="11"/>
        <end position="128"/>
    </location>
</feature>
<dbReference type="GO" id="GO:0003682">
    <property type="term" value="F:chromatin binding"/>
    <property type="evidence" value="ECO:0007669"/>
    <property type="project" value="InterPro"/>
</dbReference>
<dbReference type="PANTHER" id="PTHR46364">
    <property type="entry name" value="OS08G0421900 PROTEIN"/>
    <property type="match status" value="1"/>
</dbReference>
<dbReference type="PROSITE" id="PS51038">
    <property type="entry name" value="BAH"/>
    <property type="match status" value="1"/>
</dbReference>
<dbReference type="Pfam" id="PF01426">
    <property type="entry name" value="BAH"/>
    <property type="match status" value="1"/>
</dbReference>
<dbReference type="InterPro" id="IPR001025">
    <property type="entry name" value="BAH_dom"/>
</dbReference>
<dbReference type="InterPro" id="IPR043151">
    <property type="entry name" value="BAH_sf"/>
</dbReference>
<dbReference type="AlphaFoldDB" id="A0A392N1E6"/>
<dbReference type="SMART" id="SM00439">
    <property type="entry name" value="BAH"/>
    <property type="match status" value="1"/>
</dbReference>
<sequence length="137" mass="15679">MSSYAIQGSQEIIEVGDKVLLKPSKSKEPPYVGFVKKITSGTRKSDDTKVTLRWFYRPHEIAIHNKTFIGEKELFYSSQEVVQSAKTIMGKCLIYTFKDFLKLKVINRLDFYCRYKYDPDTKTISVPGDPATNIVAV</sequence>
<dbReference type="Gene3D" id="2.30.30.490">
    <property type="match status" value="1"/>
</dbReference>